<protein>
    <recommendedName>
        <fullName evidence="1">DUF6705 domain-containing protein</fullName>
    </recommendedName>
</protein>
<proteinExistence type="predicted"/>
<evidence type="ECO:0000313" key="3">
    <source>
        <dbReference type="Proteomes" id="UP000198561"/>
    </source>
</evidence>
<dbReference type="Pfam" id="PF20448">
    <property type="entry name" value="DUF6705"/>
    <property type="match status" value="1"/>
</dbReference>
<dbReference type="InterPro" id="IPR046551">
    <property type="entry name" value="DUF6705"/>
</dbReference>
<dbReference type="OrthoDB" id="1452870at2"/>
<dbReference type="Proteomes" id="UP000198561">
    <property type="component" value="Unassembled WGS sequence"/>
</dbReference>
<reference evidence="2 3" key="1">
    <citation type="submission" date="2016-10" db="EMBL/GenBank/DDBJ databases">
        <authorList>
            <person name="de Groot N.N."/>
        </authorList>
    </citation>
    <scope>NUCLEOTIDE SEQUENCE [LARGE SCALE GENOMIC DNA]</scope>
    <source>
        <strain evidence="2 3">DSM 23031</strain>
    </source>
</reference>
<name>A0A1H6IAY0_CHRCI</name>
<gene>
    <name evidence="2" type="ORF">SAMN05421593_4088</name>
</gene>
<dbReference type="STRING" id="680127.SAMN05421593_4088"/>
<evidence type="ECO:0000313" key="2">
    <source>
        <dbReference type="EMBL" id="SEH43394.1"/>
    </source>
</evidence>
<organism evidence="2 3">
    <name type="scientific">Chryseobacterium culicis</name>
    <dbReference type="NCBI Taxonomy" id="680127"/>
    <lineage>
        <taxon>Bacteria</taxon>
        <taxon>Pseudomonadati</taxon>
        <taxon>Bacteroidota</taxon>
        <taxon>Flavobacteriia</taxon>
        <taxon>Flavobacteriales</taxon>
        <taxon>Weeksellaceae</taxon>
        <taxon>Chryseobacterium group</taxon>
        <taxon>Chryseobacterium</taxon>
    </lineage>
</organism>
<dbReference type="RefSeq" id="WP_089695139.1">
    <property type="nucleotide sequence ID" value="NZ_FNWQ01000006.1"/>
</dbReference>
<accession>A0A1H6IAY0</accession>
<feature type="domain" description="DUF6705" evidence="1">
    <location>
        <begin position="1"/>
        <end position="130"/>
    </location>
</feature>
<evidence type="ECO:0000259" key="1">
    <source>
        <dbReference type="Pfam" id="PF20448"/>
    </source>
</evidence>
<dbReference type="AlphaFoldDB" id="A0A1H6IAY0"/>
<sequence>MKKILYIIILLFLTIDFFKAQNILPLNNSDYAAVENSYFKDINNELDPYIGTWKASFQNKIVTLFINKEFKRAYEAWGKNFYKDQLIMKYEIRDNMGFIIESNLNINYSEDNLKYFIQSLGTNIKGNNEIDFLFSGGNCGIGLGFIYVKKIAANRINWSYYPGTKTRNDINCPPNLDYTIYLPETENLIFIKQ</sequence>
<dbReference type="EMBL" id="FNWQ01000006">
    <property type="protein sequence ID" value="SEH43394.1"/>
    <property type="molecule type" value="Genomic_DNA"/>
</dbReference>